<accession>A0ABU0IK64</accession>
<dbReference type="EMBL" id="JAUSVS010000001">
    <property type="protein sequence ID" value="MDQ0462401.1"/>
    <property type="molecule type" value="Genomic_DNA"/>
</dbReference>
<feature type="transmembrane region" description="Helical" evidence="1">
    <location>
        <begin position="92"/>
        <end position="112"/>
    </location>
</feature>
<sequence>MNTVEFFSIIAPTTLGAFVTWLPTLTGDYIEAQARDVSELLKKARATPELVSEAERLGASLAKGAALMAGATATVAAYPFAAWAVIDEMYQFRMAWISVTMVWGIVALLLFLQTILKFKLHEVYQELVRKPWTPAPGASGFLGFTHATLLTTIVTVCGVLQVVMATTVLIGDIAAQSQPA</sequence>
<evidence type="ECO:0000313" key="3">
    <source>
        <dbReference type="Proteomes" id="UP001228905"/>
    </source>
</evidence>
<keyword evidence="1" id="KW-0812">Transmembrane</keyword>
<evidence type="ECO:0000256" key="1">
    <source>
        <dbReference type="SAM" id="Phobius"/>
    </source>
</evidence>
<keyword evidence="1" id="KW-1133">Transmembrane helix</keyword>
<organism evidence="2 3">
    <name type="scientific">Caulobacter ginsengisoli</name>
    <dbReference type="NCBI Taxonomy" id="400775"/>
    <lineage>
        <taxon>Bacteria</taxon>
        <taxon>Pseudomonadati</taxon>
        <taxon>Pseudomonadota</taxon>
        <taxon>Alphaproteobacteria</taxon>
        <taxon>Caulobacterales</taxon>
        <taxon>Caulobacteraceae</taxon>
        <taxon>Caulobacter</taxon>
    </lineage>
</organism>
<comment type="caution">
    <text evidence="2">The sequence shown here is derived from an EMBL/GenBank/DDBJ whole genome shotgun (WGS) entry which is preliminary data.</text>
</comment>
<dbReference type="Proteomes" id="UP001228905">
    <property type="component" value="Unassembled WGS sequence"/>
</dbReference>
<name>A0ABU0IK64_9CAUL</name>
<evidence type="ECO:0008006" key="4">
    <source>
        <dbReference type="Google" id="ProtNLM"/>
    </source>
</evidence>
<keyword evidence="3" id="KW-1185">Reference proteome</keyword>
<protein>
    <recommendedName>
        <fullName evidence="4">YihY/virulence factor BrkB family protein</fullName>
    </recommendedName>
</protein>
<gene>
    <name evidence="2" type="ORF">QO010_000149</name>
</gene>
<reference evidence="2 3" key="1">
    <citation type="submission" date="2023-07" db="EMBL/GenBank/DDBJ databases">
        <title>Genomic Encyclopedia of Type Strains, Phase IV (KMG-IV): sequencing the most valuable type-strain genomes for metagenomic binning, comparative biology and taxonomic classification.</title>
        <authorList>
            <person name="Goeker M."/>
        </authorList>
    </citation>
    <scope>NUCLEOTIDE SEQUENCE [LARGE SCALE GENOMIC DNA]</scope>
    <source>
        <strain evidence="2 3">DSM 18695</strain>
    </source>
</reference>
<feature type="transmembrane region" description="Helical" evidence="1">
    <location>
        <begin position="6"/>
        <end position="25"/>
    </location>
</feature>
<keyword evidence="1" id="KW-0472">Membrane</keyword>
<evidence type="ECO:0000313" key="2">
    <source>
        <dbReference type="EMBL" id="MDQ0462401.1"/>
    </source>
</evidence>
<proteinExistence type="predicted"/>
<dbReference type="RefSeq" id="WP_307344684.1">
    <property type="nucleotide sequence ID" value="NZ_JAUSVS010000001.1"/>
</dbReference>
<feature type="transmembrane region" description="Helical" evidence="1">
    <location>
        <begin position="65"/>
        <end position="86"/>
    </location>
</feature>